<dbReference type="PROSITE" id="PS50157">
    <property type="entry name" value="ZINC_FINGER_C2H2_2"/>
    <property type="match status" value="1"/>
</dbReference>
<dbReference type="AlphaFoldDB" id="A0A4D6KRU5"/>
<name>A0A4D6KRU5_VIGUN</name>
<dbReference type="InterPro" id="IPR036236">
    <property type="entry name" value="Znf_C2H2_sf"/>
</dbReference>
<dbReference type="PROSITE" id="PS00028">
    <property type="entry name" value="ZINC_FINGER_C2H2_1"/>
    <property type="match status" value="1"/>
</dbReference>
<feature type="region of interest" description="Disordered" evidence="2">
    <location>
        <begin position="263"/>
        <end position="321"/>
    </location>
</feature>
<evidence type="ECO:0000313" key="4">
    <source>
        <dbReference type="EMBL" id="QCD79273.1"/>
    </source>
</evidence>
<sequence>MDLSGKRVSVSGEGRSCNGGGAGGSSNLQLVPYSESKKVCPFCQREFKCGRSLGGHIKVHKKNRRSTKFTHKKKSSTRRLRSSSALTTPTPLNVVRGDEMVAPLRILESGARGGEEEALRIDESGARGGEEEALRIDESGGSGAEIHDMSKSLVGCGWKRKGRRGSNDDTSKLMRWNRYPYSDDDEYEECDVEDSCDEDDYDNIKLRKWLRSRGYATGAHKICWTRRMLMCKVCNQYFRTLSAVMSHVDECALTNSDDQVVVDNGVGVGEMPEDAPVTKDNGVSSSSSVQQKQHASTSTHAAAPTKDLQLDLNEMPPPEDD</sequence>
<evidence type="ECO:0000313" key="5">
    <source>
        <dbReference type="Proteomes" id="UP000501690"/>
    </source>
</evidence>
<dbReference type="Proteomes" id="UP000501690">
    <property type="component" value="Linkage Group LG1"/>
</dbReference>
<organism evidence="4 5">
    <name type="scientific">Vigna unguiculata</name>
    <name type="common">Cowpea</name>
    <dbReference type="NCBI Taxonomy" id="3917"/>
    <lineage>
        <taxon>Eukaryota</taxon>
        <taxon>Viridiplantae</taxon>
        <taxon>Streptophyta</taxon>
        <taxon>Embryophyta</taxon>
        <taxon>Tracheophyta</taxon>
        <taxon>Spermatophyta</taxon>
        <taxon>Magnoliopsida</taxon>
        <taxon>eudicotyledons</taxon>
        <taxon>Gunneridae</taxon>
        <taxon>Pentapetalae</taxon>
        <taxon>rosids</taxon>
        <taxon>fabids</taxon>
        <taxon>Fabales</taxon>
        <taxon>Fabaceae</taxon>
        <taxon>Papilionoideae</taxon>
        <taxon>50 kb inversion clade</taxon>
        <taxon>NPAAA clade</taxon>
        <taxon>indigoferoid/millettioid clade</taxon>
        <taxon>Phaseoleae</taxon>
        <taxon>Vigna</taxon>
    </lineage>
</organism>
<keyword evidence="5" id="KW-1185">Reference proteome</keyword>
<dbReference type="Gramene" id="Vigun06g024300.1.v1.2">
    <property type="protein sequence ID" value="Vigun06g024300.1.v1.2.CDS.1"/>
    <property type="gene ID" value="Vigun06g024300.v1.2"/>
</dbReference>
<feature type="compositionally biased region" description="Low complexity" evidence="2">
    <location>
        <begin position="283"/>
        <end position="303"/>
    </location>
</feature>
<feature type="region of interest" description="Disordered" evidence="2">
    <location>
        <begin position="61"/>
        <end position="91"/>
    </location>
</feature>
<evidence type="ECO:0000259" key="3">
    <source>
        <dbReference type="PROSITE" id="PS50157"/>
    </source>
</evidence>
<dbReference type="SUPFAM" id="SSF57667">
    <property type="entry name" value="beta-beta-alpha zinc fingers"/>
    <property type="match status" value="1"/>
</dbReference>
<feature type="compositionally biased region" description="Basic and acidic residues" evidence="2">
    <location>
        <begin position="113"/>
        <end position="138"/>
    </location>
</feature>
<evidence type="ECO:0000256" key="1">
    <source>
        <dbReference type="PROSITE-ProRule" id="PRU00042"/>
    </source>
</evidence>
<keyword evidence="1" id="KW-0862">Zinc</keyword>
<evidence type="ECO:0000256" key="2">
    <source>
        <dbReference type="SAM" id="MobiDB-lite"/>
    </source>
</evidence>
<dbReference type="GO" id="GO:0008270">
    <property type="term" value="F:zinc ion binding"/>
    <property type="evidence" value="ECO:0007669"/>
    <property type="project" value="UniProtKB-KW"/>
</dbReference>
<feature type="region of interest" description="Disordered" evidence="2">
    <location>
        <begin position="112"/>
        <end position="146"/>
    </location>
</feature>
<keyword evidence="1" id="KW-0863">Zinc-finger</keyword>
<keyword evidence="1" id="KW-0479">Metal-binding</keyword>
<proteinExistence type="predicted"/>
<accession>A0A4D6KRU5</accession>
<gene>
    <name evidence="4" type="ORF">DEO72_LG1g2912</name>
</gene>
<dbReference type="OrthoDB" id="1460138at2759"/>
<dbReference type="InterPro" id="IPR013087">
    <property type="entry name" value="Znf_C2H2_type"/>
</dbReference>
<feature type="compositionally biased region" description="Basic residues" evidence="2">
    <location>
        <begin position="61"/>
        <end position="81"/>
    </location>
</feature>
<protein>
    <recommendedName>
        <fullName evidence="3">C2H2-type domain-containing protein</fullName>
    </recommendedName>
</protein>
<feature type="region of interest" description="Disordered" evidence="2">
    <location>
        <begin position="1"/>
        <end position="28"/>
    </location>
</feature>
<reference evidence="4 5" key="1">
    <citation type="submission" date="2019-04" db="EMBL/GenBank/DDBJ databases">
        <title>An improved genome assembly and genetic linkage map for asparagus bean, Vigna unguiculata ssp. sesquipedialis.</title>
        <authorList>
            <person name="Xia Q."/>
            <person name="Zhang R."/>
            <person name="Dong Y."/>
        </authorList>
    </citation>
    <scope>NUCLEOTIDE SEQUENCE [LARGE SCALE GENOMIC DNA]</scope>
    <source>
        <tissue evidence="4">Leaf</tissue>
    </source>
</reference>
<feature type="domain" description="C2H2-type" evidence="3">
    <location>
        <begin position="38"/>
        <end position="65"/>
    </location>
</feature>
<feature type="compositionally biased region" description="Low complexity" evidence="2">
    <location>
        <begin position="82"/>
        <end position="91"/>
    </location>
</feature>
<dbReference type="EMBL" id="CP039345">
    <property type="protein sequence ID" value="QCD79273.1"/>
    <property type="molecule type" value="Genomic_DNA"/>
</dbReference>